<evidence type="ECO:0000256" key="15">
    <source>
        <dbReference type="RuleBase" id="RU003357"/>
    </source>
</evidence>
<keyword evidence="5" id="KW-0410">Iron transport</keyword>
<dbReference type="GO" id="GO:0015344">
    <property type="term" value="F:siderophore uptake transmembrane transporter activity"/>
    <property type="evidence" value="ECO:0007669"/>
    <property type="project" value="TreeGrafter"/>
</dbReference>
<feature type="domain" description="TonB-dependent receptor plug" evidence="18">
    <location>
        <begin position="69"/>
        <end position="169"/>
    </location>
</feature>
<dbReference type="InterPro" id="IPR010105">
    <property type="entry name" value="TonB_sidphr_rcpt"/>
</dbReference>
<dbReference type="eggNOG" id="COG4774">
    <property type="taxonomic scope" value="Bacteria"/>
</dbReference>
<dbReference type="InterPro" id="IPR037066">
    <property type="entry name" value="Plug_dom_sf"/>
</dbReference>
<reference evidence="20" key="1">
    <citation type="journal article" date="2012" name="PLoS ONE">
        <title>The success of Acinetobacter species; genetic, metabolic and virulence attributes.</title>
        <authorList>
            <person name="Peleg A.Y."/>
            <person name="de Breij A."/>
            <person name="Adams M.D."/>
            <person name="Cerqueira G.M."/>
            <person name="Mocali S."/>
            <person name="Galardini M."/>
            <person name="Nibbering P.H."/>
            <person name="Earl A.M."/>
            <person name="Ward D.V."/>
            <person name="Paterson D.L."/>
            <person name="Seifert H."/>
            <person name="Dijkshoorn L."/>
        </authorList>
    </citation>
    <scope>NUCLEOTIDE SEQUENCE [LARGE SCALE GENOMIC DNA]</scope>
    <source>
        <strain evidence="20">SH046</strain>
    </source>
</reference>
<dbReference type="NCBIfam" id="TIGR01783">
    <property type="entry name" value="TonB-siderophor"/>
    <property type="match status" value="1"/>
</dbReference>
<keyword evidence="3 14" id="KW-0813">Transport</keyword>
<dbReference type="EMBL" id="GG704969">
    <property type="protein sequence ID" value="EEY95173.1"/>
    <property type="molecule type" value="Genomic_DNA"/>
</dbReference>
<dbReference type="GO" id="GO:0015891">
    <property type="term" value="P:siderophore transport"/>
    <property type="evidence" value="ECO:0007669"/>
    <property type="project" value="InterPro"/>
</dbReference>
<evidence type="ECO:0000313" key="19">
    <source>
        <dbReference type="EMBL" id="EEY95173.1"/>
    </source>
</evidence>
<accession>D0SFD9</accession>
<sequence>MIDVMRFHISSLSLSILAVMTTAAFAQGETQETASSQVLPTLQFEAQDADEKAYAAKNASAVLRSDAPLFETAQSISVISEKQLEQKQAKTLSEALQGVAGVTAGQYGRRGWDDFIIRGQISSSQTYIDGLRIQASDNVLRAEDISGLESIEVVKGPTSVGFGLALPGGLVNLTTKRPQAETAYKGTLSYGSYGLKEGTFDLNYAPNNTDKGAFRVVGRVSDQDDPTDHVYFKNYYIAPSYNFDLGDKDDLSVIASYQRREYVRQQGIPYSGGNYKKYSHSLFFGDPDYGYDVDVYRLGSNYAHYFDNAWTFKQNFAVTKTETLGDSILASGRSTLPTIKRAINNQDKQDINYTLDNNLQRNFNFEHINYDVMVGLDMMRERSDYYRRTDTINNDFDADNPSYGNISIKKVGVPTEEITYSQYAGLYLRNTIKIDDDWIIGLSGRHDWTQVEIDNILTNTTTKNSDNAFTGSASVMYRINDMFAPYISYATSFMPVTDSGADGTLLDPEEGEQYEVGVKFQGLNQRLQGYVAYYDLTRQNVTEPDSTNTHHVQIGEQKTKGFETELSAALTDQWNLTATYSYIPTAKITESETSSDIGKRINHVPKNAASLSTQYFFADEQLGWNIGASANYQGERTAQRGTDYVPLSSYTLYDVSAGYEAKNWGAKFSVKNLFDKEYLVGTTPNAQLVNWGDPRTFRFSLNFKY</sequence>
<feature type="domain" description="TonB-dependent receptor-like beta-barrel" evidence="17">
    <location>
        <begin position="243"/>
        <end position="673"/>
    </location>
</feature>
<dbReference type="PANTHER" id="PTHR32552:SF68">
    <property type="entry name" value="FERRICHROME OUTER MEMBRANE TRANSPORTER_PHAGE RECEPTOR"/>
    <property type="match status" value="1"/>
</dbReference>
<feature type="chain" id="PRO_5003015178" evidence="16">
    <location>
        <begin position="27"/>
        <end position="705"/>
    </location>
</feature>
<evidence type="ECO:0000256" key="5">
    <source>
        <dbReference type="ARBA" id="ARBA00022496"/>
    </source>
</evidence>
<evidence type="ECO:0000256" key="4">
    <source>
        <dbReference type="ARBA" id="ARBA00022452"/>
    </source>
</evidence>
<evidence type="ECO:0000256" key="8">
    <source>
        <dbReference type="ARBA" id="ARBA00023004"/>
    </source>
</evidence>
<dbReference type="Proteomes" id="UP000012047">
    <property type="component" value="Unassembled WGS sequence"/>
</dbReference>
<keyword evidence="9" id="KW-0406">Ion transport</keyword>
<evidence type="ECO:0000256" key="2">
    <source>
        <dbReference type="ARBA" id="ARBA00009810"/>
    </source>
</evidence>
<evidence type="ECO:0000256" key="3">
    <source>
        <dbReference type="ARBA" id="ARBA00022448"/>
    </source>
</evidence>
<dbReference type="InterPro" id="IPR036942">
    <property type="entry name" value="Beta-barrel_TonB_sf"/>
</dbReference>
<keyword evidence="11 14" id="KW-0472">Membrane</keyword>
<keyword evidence="4 14" id="KW-1134">Transmembrane beta strand</keyword>
<evidence type="ECO:0000256" key="12">
    <source>
        <dbReference type="ARBA" id="ARBA00023170"/>
    </source>
</evidence>
<feature type="signal peptide" evidence="16">
    <location>
        <begin position="1"/>
        <end position="26"/>
    </location>
</feature>
<comment type="similarity">
    <text evidence="2 14 15">Belongs to the TonB-dependent receptor family.</text>
</comment>
<evidence type="ECO:0000313" key="20">
    <source>
        <dbReference type="Proteomes" id="UP000012047"/>
    </source>
</evidence>
<keyword evidence="6 14" id="KW-0812">Transmembrane</keyword>
<dbReference type="AlphaFoldDB" id="D0SFD9"/>
<evidence type="ECO:0000256" key="1">
    <source>
        <dbReference type="ARBA" id="ARBA00004571"/>
    </source>
</evidence>
<dbReference type="GO" id="GO:0038023">
    <property type="term" value="F:signaling receptor activity"/>
    <property type="evidence" value="ECO:0007669"/>
    <property type="project" value="InterPro"/>
</dbReference>
<keyword evidence="8" id="KW-0408">Iron</keyword>
<gene>
    <name evidence="19" type="ORF">HMPREF0016_02562</name>
</gene>
<dbReference type="HOGENOM" id="CLU_008287_9_0_6"/>
<dbReference type="PANTHER" id="PTHR32552">
    <property type="entry name" value="FERRICHROME IRON RECEPTOR-RELATED"/>
    <property type="match status" value="1"/>
</dbReference>
<dbReference type="Pfam" id="PF07715">
    <property type="entry name" value="Plug"/>
    <property type="match status" value="1"/>
</dbReference>
<keyword evidence="7 16" id="KW-0732">Signal</keyword>
<dbReference type="InterPro" id="IPR039426">
    <property type="entry name" value="TonB-dep_rcpt-like"/>
</dbReference>
<dbReference type="Pfam" id="PF00593">
    <property type="entry name" value="TonB_dep_Rec_b-barrel"/>
    <property type="match status" value="1"/>
</dbReference>
<dbReference type="Gene3D" id="2.40.170.20">
    <property type="entry name" value="TonB-dependent receptor, beta-barrel domain"/>
    <property type="match status" value="1"/>
</dbReference>
<evidence type="ECO:0000256" key="16">
    <source>
        <dbReference type="SAM" id="SignalP"/>
    </source>
</evidence>
<proteinExistence type="inferred from homology"/>
<organism evidence="19 20">
    <name type="scientific">Acinetobacter johnsonii SH046</name>
    <dbReference type="NCBI Taxonomy" id="575586"/>
    <lineage>
        <taxon>Bacteria</taxon>
        <taxon>Pseudomonadati</taxon>
        <taxon>Pseudomonadota</taxon>
        <taxon>Gammaproteobacteria</taxon>
        <taxon>Moraxellales</taxon>
        <taxon>Moraxellaceae</taxon>
        <taxon>Acinetobacter</taxon>
    </lineage>
</organism>
<keyword evidence="10 15" id="KW-0798">TonB box</keyword>
<protein>
    <submittedName>
        <fullName evidence="19">TonB-dependent siderophore receptor</fullName>
    </submittedName>
</protein>
<evidence type="ECO:0000259" key="17">
    <source>
        <dbReference type="Pfam" id="PF00593"/>
    </source>
</evidence>
<keyword evidence="13 14" id="KW-0998">Cell outer membrane</keyword>
<evidence type="ECO:0000256" key="7">
    <source>
        <dbReference type="ARBA" id="ARBA00022729"/>
    </source>
</evidence>
<dbReference type="InterPro" id="IPR000531">
    <property type="entry name" value="Beta-barrel_TonB"/>
</dbReference>
<comment type="subcellular location">
    <subcellularLocation>
        <location evidence="1 14">Cell outer membrane</location>
        <topology evidence="1 14">Multi-pass membrane protein</topology>
    </subcellularLocation>
</comment>
<dbReference type="CDD" id="cd01347">
    <property type="entry name" value="ligand_gated_channel"/>
    <property type="match status" value="1"/>
</dbReference>
<dbReference type="Gene3D" id="2.170.130.10">
    <property type="entry name" value="TonB-dependent receptor, plug domain"/>
    <property type="match status" value="1"/>
</dbReference>
<evidence type="ECO:0000259" key="18">
    <source>
        <dbReference type="Pfam" id="PF07715"/>
    </source>
</evidence>
<evidence type="ECO:0000256" key="9">
    <source>
        <dbReference type="ARBA" id="ARBA00023065"/>
    </source>
</evidence>
<evidence type="ECO:0000256" key="14">
    <source>
        <dbReference type="PROSITE-ProRule" id="PRU01360"/>
    </source>
</evidence>
<name>D0SFD9_ACIJO</name>
<dbReference type="InterPro" id="IPR012910">
    <property type="entry name" value="Plug_dom"/>
</dbReference>
<dbReference type="GO" id="GO:0009279">
    <property type="term" value="C:cell outer membrane"/>
    <property type="evidence" value="ECO:0007669"/>
    <property type="project" value="UniProtKB-SubCell"/>
</dbReference>
<keyword evidence="12 19" id="KW-0675">Receptor</keyword>
<evidence type="ECO:0000256" key="13">
    <source>
        <dbReference type="ARBA" id="ARBA00023237"/>
    </source>
</evidence>
<dbReference type="SUPFAM" id="SSF56935">
    <property type="entry name" value="Porins"/>
    <property type="match status" value="1"/>
</dbReference>
<evidence type="ECO:0000256" key="10">
    <source>
        <dbReference type="ARBA" id="ARBA00023077"/>
    </source>
</evidence>
<evidence type="ECO:0000256" key="6">
    <source>
        <dbReference type="ARBA" id="ARBA00022692"/>
    </source>
</evidence>
<dbReference type="PROSITE" id="PS52016">
    <property type="entry name" value="TONB_DEPENDENT_REC_3"/>
    <property type="match status" value="1"/>
</dbReference>
<evidence type="ECO:0000256" key="11">
    <source>
        <dbReference type="ARBA" id="ARBA00023136"/>
    </source>
</evidence>